<dbReference type="OrthoDB" id="9811296at2"/>
<dbReference type="Gene3D" id="3.40.80.10">
    <property type="entry name" value="Peptidoglycan recognition protein-like"/>
    <property type="match status" value="1"/>
</dbReference>
<gene>
    <name evidence="3" type="ORF">Desgi_0709</name>
</gene>
<feature type="domain" description="SPOR" evidence="2">
    <location>
        <begin position="163"/>
        <end position="200"/>
    </location>
</feature>
<dbReference type="HOGENOM" id="CLU_079366_2_2_9"/>
<dbReference type="GO" id="GO:0008745">
    <property type="term" value="F:N-acetylmuramoyl-L-alanine amidase activity"/>
    <property type="evidence" value="ECO:0007669"/>
    <property type="project" value="InterPro"/>
</dbReference>
<dbReference type="GO" id="GO:0009253">
    <property type="term" value="P:peptidoglycan catabolic process"/>
    <property type="evidence" value="ECO:0007669"/>
    <property type="project" value="InterPro"/>
</dbReference>
<dbReference type="KEGG" id="dgi:Desgi_0709"/>
<dbReference type="InterPro" id="IPR036505">
    <property type="entry name" value="Amidase/PGRP_sf"/>
</dbReference>
<dbReference type="Pfam" id="PF05036">
    <property type="entry name" value="SPOR"/>
    <property type="match status" value="1"/>
</dbReference>
<comment type="similarity">
    <text evidence="1">Belongs to the N-acetylmuramoyl-L-alanine amidase 2 family.</text>
</comment>
<reference evidence="3 4" key="1">
    <citation type="submission" date="2012-01" db="EMBL/GenBank/DDBJ databases">
        <title>Complete sequence of Desulfotomaculum gibsoniae DSM 7213.</title>
        <authorList>
            <consortium name="US DOE Joint Genome Institute"/>
            <person name="Lucas S."/>
            <person name="Han J."/>
            <person name="Lapidus A."/>
            <person name="Cheng J.-F."/>
            <person name="Goodwin L."/>
            <person name="Pitluck S."/>
            <person name="Peters L."/>
            <person name="Ovchinnikova G."/>
            <person name="Teshima H."/>
            <person name="Detter J.C."/>
            <person name="Han C."/>
            <person name="Tapia R."/>
            <person name="Land M."/>
            <person name="Hauser L."/>
            <person name="Kyrpides N."/>
            <person name="Ivanova N."/>
            <person name="Pagani I."/>
            <person name="Parshina S."/>
            <person name="Plugge C."/>
            <person name="Muyzer G."/>
            <person name="Kuever J."/>
            <person name="Ivanova A."/>
            <person name="Nazina T."/>
            <person name="Klenk H.-P."/>
            <person name="Brambilla E."/>
            <person name="Spring S."/>
            <person name="Stams A.F."/>
            <person name="Woyke T."/>
        </authorList>
    </citation>
    <scope>NUCLEOTIDE SEQUENCE [LARGE SCALE GENOMIC DNA]</scope>
    <source>
        <strain evidence="3 4">DSM 7213</strain>
    </source>
</reference>
<dbReference type="Pfam" id="PF01510">
    <property type="entry name" value="Amidase_2"/>
    <property type="match status" value="1"/>
</dbReference>
<evidence type="ECO:0000259" key="2">
    <source>
        <dbReference type="PROSITE" id="PS51724"/>
    </source>
</evidence>
<dbReference type="Gene3D" id="3.30.70.1070">
    <property type="entry name" value="Sporulation related repeat"/>
    <property type="match status" value="1"/>
</dbReference>
<proteinExistence type="inferred from homology"/>
<organism evidence="3 4">
    <name type="scientific">Desulfoscipio gibsoniae DSM 7213</name>
    <dbReference type="NCBI Taxonomy" id="767817"/>
    <lineage>
        <taxon>Bacteria</taxon>
        <taxon>Bacillati</taxon>
        <taxon>Bacillota</taxon>
        <taxon>Clostridia</taxon>
        <taxon>Eubacteriales</taxon>
        <taxon>Desulfallaceae</taxon>
        <taxon>Desulfoscipio</taxon>
    </lineage>
</organism>
<dbReference type="eggNOG" id="COG3023">
    <property type="taxonomic scope" value="Bacteria"/>
</dbReference>
<evidence type="ECO:0000313" key="3">
    <source>
        <dbReference type="EMBL" id="AGL00264.1"/>
    </source>
</evidence>
<dbReference type="InterPro" id="IPR006619">
    <property type="entry name" value="PGRP_domain_met/bac"/>
</dbReference>
<dbReference type="InterPro" id="IPR007730">
    <property type="entry name" value="SPOR-like_dom"/>
</dbReference>
<dbReference type="GO" id="GO:0042834">
    <property type="term" value="F:peptidoglycan binding"/>
    <property type="evidence" value="ECO:0007669"/>
    <property type="project" value="InterPro"/>
</dbReference>
<dbReference type="Proteomes" id="UP000013520">
    <property type="component" value="Chromosome"/>
</dbReference>
<dbReference type="GO" id="GO:0008270">
    <property type="term" value="F:zinc ion binding"/>
    <property type="evidence" value="ECO:0007669"/>
    <property type="project" value="InterPro"/>
</dbReference>
<dbReference type="EMBL" id="CP003273">
    <property type="protein sequence ID" value="AGL00264.1"/>
    <property type="molecule type" value="Genomic_DNA"/>
</dbReference>
<dbReference type="eggNOG" id="COG3087">
    <property type="taxonomic scope" value="Bacteria"/>
</dbReference>
<dbReference type="SUPFAM" id="SSF55846">
    <property type="entry name" value="N-acetylmuramoyl-L-alanine amidase-like"/>
    <property type="match status" value="1"/>
</dbReference>
<dbReference type="SMART" id="SM00644">
    <property type="entry name" value="Ami_2"/>
    <property type="match status" value="1"/>
</dbReference>
<name>R4KCG3_9FIRM</name>
<accession>R4KCG3</accession>
<dbReference type="InterPro" id="IPR036680">
    <property type="entry name" value="SPOR-like_sf"/>
</dbReference>
<dbReference type="SMART" id="SM00701">
    <property type="entry name" value="PGRP"/>
    <property type="match status" value="1"/>
</dbReference>
<dbReference type="InterPro" id="IPR015510">
    <property type="entry name" value="PGRP"/>
</dbReference>
<protein>
    <submittedName>
        <fullName evidence="3">Negative regulator of beta-lactamase expression</fullName>
    </submittedName>
</protein>
<dbReference type="AlphaFoldDB" id="R4KCG3"/>
<keyword evidence="4" id="KW-1185">Reference proteome</keyword>
<dbReference type="STRING" id="767817.Desgi_0709"/>
<dbReference type="RefSeq" id="WP_006520912.1">
    <property type="nucleotide sequence ID" value="NC_021184.1"/>
</dbReference>
<dbReference type="PANTHER" id="PTHR11022:SF41">
    <property type="entry name" value="PEPTIDOGLYCAN-RECOGNITION PROTEIN LC-RELATED"/>
    <property type="match status" value="1"/>
</dbReference>
<evidence type="ECO:0000256" key="1">
    <source>
        <dbReference type="ARBA" id="ARBA00007553"/>
    </source>
</evidence>
<dbReference type="PANTHER" id="PTHR11022">
    <property type="entry name" value="PEPTIDOGLYCAN RECOGNITION PROTEIN"/>
    <property type="match status" value="1"/>
</dbReference>
<dbReference type="CDD" id="cd06583">
    <property type="entry name" value="PGRP"/>
    <property type="match status" value="1"/>
</dbReference>
<dbReference type="SUPFAM" id="SSF110997">
    <property type="entry name" value="Sporulation related repeat"/>
    <property type="match status" value="1"/>
</dbReference>
<sequence length="200" mass="22278">MSREYLIIHHTGAEEKDTSQIRRYHKSLGWQDIGYHFVIERSGLVAPGRSPDQPGAHCIAGCMNTKSLGIALIGNLEEHPPRPEQVEALIELLGRLIKQYHIPLANILGHREVPGAATACPGKYFPLAEVREKLQTRPSPAVPGDDKTVRSVAAQLPDDYEQPPTSSLWIVQAGAFSTRERAEQYAEKLKRQGIEVFVRK</sequence>
<dbReference type="PROSITE" id="PS51724">
    <property type="entry name" value="SPOR"/>
    <property type="match status" value="1"/>
</dbReference>
<dbReference type="InterPro" id="IPR002502">
    <property type="entry name" value="Amidase_domain"/>
</dbReference>
<evidence type="ECO:0000313" key="4">
    <source>
        <dbReference type="Proteomes" id="UP000013520"/>
    </source>
</evidence>